<dbReference type="Pfam" id="PF18072">
    <property type="entry name" value="FGAR-AT_linker"/>
    <property type="match status" value="1"/>
</dbReference>
<dbReference type="Pfam" id="PF13507">
    <property type="entry name" value="GATase_5"/>
    <property type="match status" value="1"/>
</dbReference>
<dbReference type="SUPFAM" id="SSF52317">
    <property type="entry name" value="Class I glutamine amidotransferase-like"/>
    <property type="match status" value="1"/>
</dbReference>
<dbReference type="CDD" id="cd02204">
    <property type="entry name" value="PurL_repeat2"/>
    <property type="match status" value="1"/>
</dbReference>
<dbReference type="InterPro" id="IPR041609">
    <property type="entry name" value="PurL_linker"/>
</dbReference>
<dbReference type="RefSeq" id="WP_341407474.1">
    <property type="nucleotide sequence ID" value="NZ_JBBUKT010000013.1"/>
</dbReference>
<keyword evidence="10" id="KW-1185">Reference proteome</keyword>
<protein>
    <submittedName>
        <fullName evidence="9">Phosphoribosylformylglycinamidine synthase</fullName>
        <ecNumber evidence="9">6.3.5.3</ecNumber>
    </submittedName>
</protein>
<evidence type="ECO:0000256" key="4">
    <source>
        <dbReference type="ARBA" id="ARBA00022755"/>
    </source>
</evidence>
<keyword evidence="3" id="KW-0547">Nucleotide-binding</keyword>
<accession>A0ABU9B1P8</accession>
<dbReference type="GO" id="GO:0004642">
    <property type="term" value="F:phosphoribosylformylglycinamidine synthase activity"/>
    <property type="evidence" value="ECO:0007669"/>
    <property type="project" value="UniProtKB-EC"/>
</dbReference>
<dbReference type="Pfam" id="PF02769">
    <property type="entry name" value="AIRS_C"/>
    <property type="match status" value="1"/>
</dbReference>
<feature type="domain" description="PurM-like C-terminal" evidence="7">
    <location>
        <begin position="436"/>
        <end position="586"/>
    </location>
</feature>
<keyword evidence="5" id="KW-0067">ATP-binding</keyword>
<dbReference type="InterPro" id="IPR036921">
    <property type="entry name" value="PurM-like_N_sf"/>
</dbReference>
<evidence type="ECO:0000256" key="1">
    <source>
        <dbReference type="ARBA" id="ARBA00022598"/>
    </source>
</evidence>
<evidence type="ECO:0000313" key="10">
    <source>
        <dbReference type="Proteomes" id="UP001371305"/>
    </source>
</evidence>
<dbReference type="SUPFAM" id="SSF55326">
    <property type="entry name" value="PurM N-terminal domain-like"/>
    <property type="match status" value="2"/>
</dbReference>
<organism evidence="9 10">
    <name type="scientific">Luteolibacter soli</name>
    <dbReference type="NCBI Taxonomy" id="3135280"/>
    <lineage>
        <taxon>Bacteria</taxon>
        <taxon>Pseudomonadati</taxon>
        <taxon>Verrucomicrobiota</taxon>
        <taxon>Verrucomicrobiia</taxon>
        <taxon>Verrucomicrobiales</taxon>
        <taxon>Verrucomicrobiaceae</taxon>
        <taxon>Luteolibacter</taxon>
    </lineage>
</organism>
<dbReference type="InterPro" id="IPR010141">
    <property type="entry name" value="FGAM_synthase"/>
</dbReference>
<dbReference type="InterPro" id="IPR036676">
    <property type="entry name" value="PurM-like_C_sf"/>
</dbReference>
<dbReference type="EC" id="6.3.5.3" evidence="9"/>
<keyword evidence="1 9" id="KW-0436">Ligase</keyword>
<evidence type="ECO:0000256" key="6">
    <source>
        <dbReference type="ARBA" id="ARBA00022842"/>
    </source>
</evidence>
<feature type="domain" description="Phosphoribosylformylglycinamidine synthase linker" evidence="8">
    <location>
        <begin position="176"/>
        <end position="225"/>
    </location>
</feature>
<dbReference type="SUPFAM" id="SSF56042">
    <property type="entry name" value="PurM C-terminal domain-like"/>
    <property type="match status" value="2"/>
</dbReference>
<dbReference type="CDD" id="cd02203">
    <property type="entry name" value="PurL_repeat1"/>
    <property type="match status" value="1"/>
</dbReference>
<dbReference type="Gene3D" id="3.90.650.10">
    <property type="entry name" value="PurM-like C-terminal domain"/>
    <property type="match status" value="2"/>
</dbReference>
<dbReference type="EMBL" id="JBBUKT010000013">
    <property type="protein sequence ID" value="MEK7953708.1"/>
    <property type="molecule type" value="Genomic_DNA"/>
</dbReference>
<evidence type="ECO:0000256" key="5">
    <source>
        <dbReference type="ARBA" id="ARBA00022840"/>
    </source>
</evidence>
<evidence type="ECO:0000256" key="3">
    <source>
        <dbReference type="ARBA" id="ARBA00022741"/>
    </source>
</evidence>
<dbReference type="Proteomes" id="UP001371305">
    <property type="component" value="Unassembled WGS sequence"/>
</dbReference>
<dbReference type="PANTHER" id="PTHR10099:SF1">
    <property type="entry name" value="PHOSPHORIBOSYLFORMYLGLYCINAMIDINE SYNTHASE"/>
    <property type="match status" value="1"/>
</dbReference>
<keyword evidence="2" id="KW-0479">Metal-binding</keyword>
<sequence length="1235" mass="132761">MNRIFVEKLPAFNAEARHLLHDLRESLDLPSLEGVRIIQRYDIDGLTDAQFEQAARLILSEPQVDVTTATLALVANETAFAVEYLPGQFDQRADSAAQCVQILTGQERPLVASAKVVVLKGNVSADDLARIKGYVINAVDSHEARMDLPESLQPKINTPADVAILTGFTTKPATDLAALRKDLGLAMSDADLAFCQTYFRDEEKRDPSITEIRMLDTYWSDHCRHTTFLTKIDEATFAPGTEPVEKAWQTYLATRKQLGREEKPVTLMDIALIGMRELKASGELDNLEVSDEVNAASIVVPVKIDDRPEEEWLVMFKNETHNHPTEIEPFGGAATCLGGCIRDPLSGRSYVYQAMRVTGAGNPLTPFAETLPGKLPQKKICQIAAHGYSSYGNQIGLATGQVAEVYHPGYVAKRLEIGAVVAAAPRSQVFRGTPAAGDVILLIGGRTGRDGVGGATGSSKEHTDTALENSAEVQKGDAPTERKIQRLFRNPELTKKIKICNDFGAGGVSVAIGEIAPSLDIDLDAVPKKYDGLDGTELSISESQERMAVCIDPADAAYFIAESDKENLECVKVAVVGDHGRLRMSWRGKTIVDLSRAFLDTNGVQQTAKVHVAAPEGIFQSAFNLPQSGTKLLSDLNHCSQKGLGERFDGSVGAGTVLWPFGGKHQLTPPDAMVAKLPLLEGNTDVCTYMSWGFNPHLSAWSPFHGAVYAVTESVCKAVAAGAKLSDVRLTLQEYFPKLGGDAARWGLPFAALLGAFHAQHGLRLAAIGGKDSMSGSFNDLDVPPTLVSFALAPGQASLALSPEFKKPGSTLSLVKVARDDDQLPEFENLREVAAALHELNASGKILSMKALGAGGLMHAVATSAFGNRVGANITADLQPYAERYFCFLVEHDGELPASLFARVLGETIAEPELNFPGESHKLDDLQAAWLGTLEPIYPTKEDSTVANTPHLSLAASFTGSKHTSSAKHAKPKVLIPAFPGTNSEYDSAKAFREAGAEAEIQVFRNLSSRHIEESLEAFAQKIRESQILMFPGGFSAGDEPDGSAKFIATVIRNPRVADAIMDLIKNRDGLVLGICNGFQALIKTGLVPYGEIRDPHADAPTLTFNDIGRHVSCYVTTRIASTLSPWMAGMEVGDLHSVPVSHGEGKFLASPAVIADLAAKGQIATQYVDTEGTYSMEIDINPNGSLFAIEGITSPCGRVFGKMAHTERSGTLVGKNIPGEKKQPIFAAGVKWFA</sequence>
<keyword evidence="6" id="KW-0460">Magnesium</keyword>
<dbReference type="Gene3D" id="3.30.1330.10">
    <property type="entry name" value="PurM-like, N-terminal domain"/>
    <property type="match status" value="2"/>
</dbReference>
<dbReference type="SMART" id="SM01211">
    <property type="entry name" value="GATase_5"/>
    <property type="match status" value="1"/>
</dbReference>
<proteinExistence type="predicted"/>
<gene>
    <name evidence="9" type="ORF">WKV53_24545</name>
</gene>
<evidence type="ECO:0000259" key="7">
    <source>
        <dbReference type="Pfam" id="PF02769"/>
    </source>
</evidence>
<evidence type="ECO:0000313" key="9">
    <source>
        <dbReference type="EMBL" id="MEK7953708.1"/>
    </source>
</evidence>
<comment type="caution">
    <text evidence="9">The sequence shown here is derived from an EMBL/GenBank/DDBJ whole genome shotgun (WGS) entry which is preliminary data.</text>
</comment>
<dbReference type="InterPro" id="IPR010918">
    <property type="entry name" value="PurM-like_C_dom"/>
</dbReference>
<dbReference type="NCBIfam" id="TIGR01857">
    <property type="entry name" value="FGAM-synthase"/>
    <property type="match status" value="1"/>
</dbReference>
<keyword evidence="4" id="KW-0658">Purine biosynthesis</keyword>
<name>A0ABU9B1P8_9BACT</name>
<evidence type="ECO:0000256" key="2">
    <source>
        <dbReference type="ARBA" id="ARBA00022723"/>
    </source>
</evidence>
<dbReference type="PROSITE" id="PS51273">
    <property type="entry name" value="GATASE_TYPE_1"/>
    <property type="match status" value="1"/>
</dbReference>
<dbReference type="Gene3D" id="3.40.50.880">
    <property type="match status" value="1"/>
</dbReference>
<reference evidence="9 10" key="1">
    <citation type="submission" date="2024-04" db="EMBL/GenBank/DDBJ databases">
        <title>Luteolibacter sp. isolated from soil.</title>
        <authorList>
            <person name="An J."/>
        </authorList>
    </citation>
    <scope>NUCLEOTIDE SEQUENCE [LARGE SCALE GENOMIC DNA]</scope>
    <source>
        <strain evidence="9 10">Y139</strain>
    </source>
</reference>
<evidence type="ECO:0000259" key="8">
    <source>
        <dbReference type="Pfam" id="PF18072"/>
    </source>
</evidence>
<dbReference type="PANTHER" id="PTHR10099">
    <property type="entry name" value="PHOSPHORIBOSYLFORMYLGLYCINAMIDINE SYNTHASE"/>
    <property type="match status" value="1"/>
</dbReference>
<dbReference type="InterPro" id="IPR029062">
    <property type="entry name" value="Class_I_gatase-like"/>
</dbReference>